<accession>A0A934MPA1</accession>
<proteinExistence type="predicted"/>
<dbReference type="InterPro" id="IPR029058">
    <property type="entry name" value="AB_hydrolase_fold"/>
</dbReference>
<dbReference type="NCBIfam" id="TIGR03696">
    <property type="entry name" value="Rhs_assc_core"/>
    <property type="match status" value="1"/>
</dbReference>
<evidence type="ECO:0000313" key="1">
    <source>
        <dbReference type="EMBL" id="MBJ6361856.1"/>
    </source>
</evidence>
<evidence type="ECO:0000313" key="2">
    <source>
        <dbReference type="Proteomes" id="UP000640274"/>
    </source>
</evidence>
<dbReference type="PANTHER" id="PTHR32305">
    <property type="match status" value="1"/>
</dbReference>
<dbReference type="AlphaFoldDB" id="A0A934MPA1"/>
<keyword evidence="2" id="KW-1185">Reference proteome</keyword>
<dbReference type="Gene3D" id="2.180.10.10">
    <property type="entry name" value="RHS repeat-associated core"/>
    <property type="match status" value="1"/>
</dbReference>
<dbReference type="Proteomes" id="UP000640274">
    <property type="component" value="Unassembled WGS sequence"/>
</dbReference>
<comment type="caution">
    <text evidence="1">The sequence shown here is derived from an EMBL/GenBank/DDBJ whole genome shotgun (WGS) entry which is preliminary data.</text>
</comment>
<dbReference type="EMBL" id="JAELUP010000060">
    <property type="protein sequence ID" value="MBJ6361856.1"/>
    <property type="molecule type" value="Genomic_DNA"/>
</dbReference>
<organism evidence="1 2">
    <name type="scientific">Paenibacillus roseus</name>
    <dbReference type="NCBI Taxonomy" id="2798579"/>
    <lineage>
        <taxon>Bacteria</taxon>
        <taxon>Bacillati</taxon>
        <taxon>Bacillota</taxon>
        <taxon>Bacilli</taxon>
        <taxon>Bacillales</taxon>
        <taxon>Paenibacillaceae</taxon>
        <taxon>Paenibacillus</taxon>
    </lineage>
</organism>
<sequence length="346" mass="38235">VTHKASYLRGKGLVARVDASGSRAYYSHNGHGDVTQLTDQAGNVLNSYTYDMWGNPLTASETVPNLFRYSGEYWDETTGLQYLRARWYDPSVGRFMNEDTYEGDIKNPLTLNLYTYVHNNPLIHTDPSGNIPTPMEAAYMAQHIYSASTKDYYVGVTGGWKLQNIINNSEGLKIGVYYRTDGKGVIEYAFVNKGSSTGGDWINNAQQPFGYSTDMIDSIAEAVAFVKKYGKNEITMVGHSKGGAEAAANAVATGRDAILFNPATVNLSEYNLDSSTYSGKMTAYIVKGEVLNQVFGPTSKPIGSVVYLPTQYRVNYRWNVVKNVRNSLKNHSMDAVKNALKEAGYK</sequence>
<feature type="non-terminal residue" evidence="1">
    <location>
        <position position="1"/>
    </location>
</feature>
<name>A0A934MPA1_9BACL</name>
<reference evidence="1" key="1">
    <citation type="submission" date="2020-12" db="EMBL/GenBank/DDBJ databases">
        <authorList>
            <person name="Huq M.A."/>
        </authorList>
    </citation>
    <scope>NUCLEOTIDE SEQUENCE</scope>
    <source>
        <strain evidence="1">MAHUQ-46</strain>
    </source>
</reference>
<dbReference type="InterPro" id="IPR022385">
    <property type="entry name" value="Rhs_assc_core"/>
</dbReference>
<dbReference type="Pfam" id="PF26363">
    <property type="entry name" value="Phospholipase-like"/>
    <property type="match status" value="1"/>
</dbReference>
<dbReference type="PANTHER" id="PTHR32305:SF15">
    <property type="entry name" value="PROTEIN RHSA-RELATED"/>
    <property type="match status" value="1"/>
</dbReference>
<dbReference type="InterPro" id="IPR050708">
    <property type="entry name" value="T6SS_VgrG/RHS"/>
</dbReference>
<dbReference type="SUPFAM" id="SSF53474">
    <property type="entry name" value="alpha/beta-Hydrolases"/>
    <property type="match status" value="1"/>
</dbReference>
<dbReference type="RefSeq" id="WP_199019407.1">
    <property type="nucleotide sequence ID" value="NZ_JAELUP010000060.1"/>
</dbReference>
<gene>
    <name evidence="1" type="ORF">JFN88_11340</name>
</gene>
<protein>
    <submittedName>
        <fullName evidence="1">RHS repeat-associated core domain-containing protein</fullName>
    </submittedName>
</protein>